<evidence type="ECO:0000313" key="2">
    <source>
        <dbReference type="EMBL" id="KAB1443824.1"/>
    </source>
</evidence>
<dbReference type="OrthoDB" id="3078737at2"/>
<comment type="caution">
    <text evidence="2">The sequence shown here is derived from an EMBL/GenBank/DDBJ whole genome shotgun (WGS) entry which is preliminary data.</text>
</comment>
<dbReference type="RefSeq" id="WP_151150197.1">
    <property type="nucleotide sequence ID" value="NZ_WAIE01000001.1"/>
</dbReference>
<protein>
    <submittedName>
        <fullName evidence="2">Transcriptional regulator</fullName>
    </submittedName>
</protein>
<dbReference type="InterPro" id="IPR011017">
    <property type="entry name" value="TRASH_dom"/>
</dbReference>
<dbReference type="EMBL" id="WAIE01000001">
    <property type="protein sequence ID" value="KAB1443824.1"/>
    <property type="molecule type" value="Genomic_DNA"/>
</dbReference>
<proteinExistence type="predicted"/>
<sequence>MLKFIIIGLGLFFVYKLFMGDKRKREMQQEKTTKQKMASGELIKDPVCGTYVNKDGDIRVREGEKVHVFCSYECRDKYLKQIGATDVIPEKDEKDA</sequence>
<evidence type="ECO:0000259" key="1">
    <source>
        <dbReference type="SMART" id="SM00746"/>
    </source>
</evidence>
<evidence type="ECO:0000313" key="3">
    <source>
        <dbReference type="Proteomes" id="UP000438699"/>
    </source>
</evidence>
<name>A0A6N6N6X9_9BACT</name>
<accession>A0A6N6N6X9</accession>
<organism evidence="2 3">
    <name type="scientific">Pseudodesulfovibrio senegalensis</name>
    <dbReference type="NCBI Taxonomy" id="1721087"/>
    <lineage>
        <taxon>Bacteria</taxon>
        <taxon>Pseudomonadati</taxon>
        <taxon>Thermodesulfobacteriota</taxon>
        <taxon>Desulfovibrionia</taxon>
        <taxon>Desulfovibrionales</taxon>
        <taxon>Desulfovibrionaceae</taxon>
    </lineage>
</organism>
<gene>
    <name evidence="2" type="ORF">F8A88_06215</name>
</gene>
<dbReference type="AlphaFoldDB" id="A0A6N6N6X9"/>
<feature type="domain" description="TRASH" evidence="1">
    <location>
        <begin position="45"/>
        <end position="82"/>
    </location>
</feature>
<reference evidence="2 3" key="1">
    <citation type="journal article" date="2017" name="Int. J. Syst. Evol. Microbiol.">
        <title>Desulfovibrio senegalensis sp. nov., a mesophilic sulfate reducer isolated from marine sediment.</title>
        <authorList>
            <person name="Thioye A."/>
            <person name="Gam Z.B.A."/>
            <person name="Mbengue M."/>
            <person name="Cayol J.L."/>
            <person name="Joseph-Bartoli M."/>
            <person name="Toure-Kane C."/>
            <person name="Labat M."/>
        </authorList>
    </citation>
    <scope>NUCLEOTIDE SEQUENCE [LARGE SCALE GENOMIC DNA]</scope>
    <source>
        <strain evidence="2 3">DSM 101509</strain>
    </source>
</reference>
<dbReference type="Proteomes" id="UP000438699">
    <property type="component" value="Unassembled WGS sequence"/>
</dbReference>
<keyword evidence="3" id="KW-1185">Reference proteome</keyword>
<dbReference type="SMART" id="SM00746">
    <property type="entry name" value="TRASH"/>
    <property type="match status" value="1"/>
</dbReference>